<feature type="compositionally biased region" description="Low complexity" evidence="1">
    <location>
        <begin position="1"/>
        <end position="18"/>
    </location>
</feature>
<evidence type="ECO:0000256" key="1">
    <source>
        <dbReference type="SAM" id="MobiDB-lite"/>
    </source>
</evidence>
<protein>
    <submittedName>
        <fullName evidence="2">Uncharacterized protein</fullName>
    </submittedName>
</protein>
<reference evidence="2" key="1">
    <citation type="submission" date="2020-05" db="EMBL/GenBank/DDBJ databases">
        <title>WGS assembly of Panicum virgatum.</title>
        <authorList>
            <person name="Lovell J.T."/>
            <person name="Jenkins J."/>
            <person name="Shu S."/>
            <person name="Juenger T.E."/>
            <person name="Schmutz J."/>
        </authorList>
    </citation>
    <scope>NUCLEOTIDE SEQUENCE</scope>
    <source>
        <strain evidence="2">AP13</strain>
    </source>
</reference>
<dbReference type="EMBL" id="CM029054">
    <property type="protein sequence ID" value="KAG2541045.1"/>
    <property type="molecule type" value="Genomic_DNA"/>
</dbReference>
<dbReference type="AlphaFoldDB" id="A0A8T0MVM6"/>
<name>A0A8T0MVM6_PANVG</name>
<feature type="compositionally biased region" description="Pro residues" evidence="1">
    <location>
        <begin position="19"/>
        <end position="35"/>
    </location>
</feature>
<feature type="compositionally biased region" description="Low complexity" evidence="1">
    <location>
        <begin position="49"/>
        <end position="70"/>
    </location>
</feature>
<feature type="region of interest" description="Disordered" evidence="1">
    <location>
        <begin position="1"/>
        <end position="134"/>
    </location>
</feature>
<sequence>MSRPSNWWASSSSLRTRFSPPPSFPSPQLLSPPPTAIDGKRRSPPPRFFLPFPRASLLPREKPAGPNIAPIAPPACRPPRPRPRYAPHAPLPTPRFLRLSPAQSSPIRAVSVAGRSGVRVRRDRARRGDPEFPTGVVELGPGRWIRNGSRRG</sequence>
<evidence type="ECO:0000313" key="3">
    <source>
        <dbReference type="Proteomes" id="UP000823388"/>
    </source>
</evidence>
<comment type="caution">
    <text evidence="2">The sequence shown here is derived from an EMBL/GenBank/DDBJ whole genome shotgun (WGS) entry which is preliminary data.</text>
</comment>
<organism evidence="2 3">
    <name type="scientific">Panicum virgatum</name>
    <name type="common">Blackwell switchgrass</name>
    <dbReference type="NCBI Taxonomy" id="38727"/>
    <lineage>
        <taxon>Eukaryota</taxon>
        <taxon>Viridiplantae</taxon>
        <taxon>Streptophyta</taxon>
        <taxon>Embryophyta</taxon>
        <taxon>Tracheophyta</taxon>
        <taxon>Spermatophyta</taxon>
        <taxon>Magnoliopsida</taxon>
        <taxon>Liliopsida</taxon>
        <taxon>Poales</taxon>
        <taxon>Poaceae</taxon>
        <taxon>PACMAD clade</taxon>
        <taxon>Panicoideae</taxon>
        <taxon>Panicodae</taxon>
        <taxon>Paniceae</taxon>
        <taxon>Panicinae</taxon>
        <taxon>Panicum</taxon>
        <taxon>Panicum sect. Hiantes</taxon>
    </lineage>
</organism>
<proteinExistence type="predicted"/>
<gene>
    <name evidence="2" type="ORF">PVAP13_9NG599114</name>
</gene>
<feature type="compositionally biased region" description="Low complexity" evidence="1">
    <location>
        <begin position="108"/>
        <end position="117"/>
    </location>
</feature>
<evidence type="ECO:0000313" key="2">
    <source>
        <dbReference type="EMBL" id="KAG2541045.1"/>
    </source>
</evidence>
<accession>A0A8T0MVM6</accession>
<dbReference type="Proteomes" id="UP000823388">
    <property type="component" value="Chromosome 9N"/>
</dbReference>
<keyword evidence="3" id="KW-1185">Reference proteome</keyword>